<comment type="caution">
    <text evidence="4">Lacks conserved residue(s) required for the propagation of feature annotation.</text>
</comment>
<evidence type="ECO:0000256" key="2">
    <source>
        <dbReference type="ARBA" id="ARBA00022694"/>
    </source>
</evidence>
<keyword evidence="3 4" id="KW-0413">Isomerase</keyword>
<dbReference type="InterPro" id="IPR001406">
    <property type="entry name" value="PsdUridine_synth_TruA"/>
</dbReference>
<dbReference type="InterPro" id="IPR020097">
    <property type="entry name" value="PsdUridine_synth_TruA_a/b_dom"/>
</dbReference>
<comment type="function">
    <text evidence="4">Formation of pseudouridine at positions 38, 39 and 40 in the anticodon stem and loop of transfer RNAs.</text>
</comment>
<dbReference type="InterPro" id="IPR020094">
    <property type="entry name" value="TruA/RsuA/RluB/E/F_N"/>
</dbReference>
<dbReference type="InterPro" id="IPR020095">
    <property type="entry name" value="PsdUridine_synth_TruA_C"/>
</dbReference>
<dbReference type="EC" id="5.4.99.12" evidence="4"/>
<dbReference type="HAMAP" id="MF_00171">
    <property type="entry name" value="TruA"/>
    <property type="match status" value="1"/>
</dbReference>
<protein>
    <recommendedName>
        <fullName evidence="4">tRNA pseudouridine synthase A</fullName>
        <ecNumber evidence="4">5.4.99.12</ecNumber>
    </recommendedName>
    <alternativeName>
        <fullName evidence="4">tRNA pseudouridine(38-40) synthase</fullName>
    </alternativeName>
    <alternativeName>
        <fullName evidence="4">tRNA pseudouridylate synthase I</fullName>
    </alternativeName>
    <alternativeName>
        <fullName evidence="4">tRNA-uridine isomerase I</fullName>
    </alternativeName>
</protein>
<dbReference type="PIRSF" id="PIRSF001430">
    <property type="entry name" value="tRNA_psdUrid_synth"/>
    <property type="match status" value="1"/>
</dbReference>
<feature type="binding site" evidence="4 6">
    <location>
        <position position="106"/>
    </location>
    <ligand>
        <name>substrate</name>
    </ligand>
</feature>
<sequence length="242" mass="26953">MVVQYDGTRYDGWQRQGNTENTIQSKLESVIGKMTGEDVEIIGSGRTDAGVHATGQVANVHMDTEKTPQEIKDYVNQYLPDDIAVTQLEEAPDRFHSRLNATGKVYTYWIETAPKCSVFQRKYIYTLGRKLDVEAMRQAAKLLCGTHDFKSFCSNKNMKKSTVRTVKTISIQERGSGLEIHVIGDGFLYNMVRILVGTLIEVGLGKRTPDSMREILEAKDRQAAGATAPACGLFLTAVMYDS</sequence>
<gene>
    <name evidence="4" type="primary">truA</name>
    <name evidence="9" type="ORF">HMPREF9473_04180</name>
</gene>
<evidence type="ECO:0000256" key="6">
    <source>
        <dbReference type="PIRSR" id="PIRSR001430-2"/>
    </source>
</evidence>
<feature type="domain" description="Pseudouridine synthase I TruA alpha/beta" evidence="8">
    <location>
        <begin position="2"/>
        <end position="98"/>
    </location>
</feature>
<keyword evidence="2 4" id="KW-0819">tRNA processing</keyword>
<dbReference type="HOGENOM" id="CLU_014673_0_1_9"/>
<dbReference type="AlphaFoldDB" id="G5IL02"/>
<dbReference type="OrthoDB" id="9811823at2"/>
<evidence type="ECO:0000256" key="1">
    <source>
        <dbReference type="ARBA" id="ARBA00009375"/>
    </source>
</evidence>
<dbReference type="Gene3D" id="3.30.70.660">
    <property type="entry name" value="Pseudouridine synthase I, catalytic domain, C-terminal subdomain"/>
    <property type="match status" value="1"/>
</dbReference>
<evidence type="ECO:0000256" key="5">
    <source>
        <dbReference type="PIRSR" id="PIRSR001430-1"/>
    </source>
</evidence>
<dbReference type="NCBIfam" id="TIGR00071">
    <property type="entry name" value="hisT_truA"/>
    <property type="match status" value="1"/>
</dbReference>
<evidence type="ECO:0000256" key="4">
    <source>
        <dbReference type="HAMAP-Rule" id="MF_00171"/>
    </source>
</evidence>
<dbReference type="GO" id="GO:0160147">
    <property type="term" value="F:tRNA pseudouridine(38-40) synthase activity"/>
    <property type="evidence" value="ECO:0007669"/>
    <property type="project" value="UniProtKB-EC"/>
</dbReference>
<dbReference type="Gene3D" id="3.30.70.580">
    <property type="entry name" value="Pseudouridine synthase I, catalytic domain, N-terminal subdomain"/>
    <property type="match status" value="1"/>
</dbReference>
<comment type="similarity">
    <text evidence="1 4 7">Belongs to the tRNA pseudouridine synthase TruA family.</text>
</comment>
<evidence type="ECO:0000259" key="8">
    <source>
        <dbReference type="Pfam" id="PF01416"/>
    </source>
</evidence>
<dbReference type="RefSeq" id="WP_006782171.1">
    <property type="nucleotide sequence ID" value="NZ_CP040506.1"/>
</dbReference>
<dbReference type="GO" id="GO:0003723">
    <property type="term" value="F:RNA binding"/>
    <property type="evidence" value="ECO:0007669"/>
    <property type="project" value="InterPro"/>
</dbReference>
<dbReference type="PATRIC" id="fig|742737.3.peg.4166"/>
<comment type="caution">
    <text evidence="9">The sequence shown here is derived from an EMBL/GenBank/DDBJ whole genome shotgun (WGS) entry which is preliminary data.</text>
</comment>
<evidence type="ECO:0000256" key="3">
    <source>
        <dbReference type="ARBA" id="ARBA00023235"/>
    </source>
</evidence>
<dbReference type="Pfam" id="PF01416">
    <property type="entry name" value="PseudoU_synth_1"/>
    <property type="match status" value="2"/>
</dbReference>
<name>G5IL02_9FIRM</name>
<comment type="subunit">
    <text evidence="4">Homodimer.</text>
</comment>
<dbReference type="FunFam" id="3.30.70.580:FF:000001">
    <property type="entry name" value="tRNA pseudouridine synthase A"/>
    <property type="match status" value="1"/>
</dbReference>
<evidence type="ECO:0000313" key="10">
    <source>
        <dbReference type="Proteomes" id="UP000005384"/>
    </source>
</evidence>
<comment type="catalytic activity">
    <reaction evidence="4 7">
        <text>uridine(38/39/40) in tRNA = pseudouridine(38/39/40) in tRNA</text>
        <dbReference type="Rhea" id="RHEA:22376"/>
        <dbReference type="Rhea" id="RHEA-COMP:10085"/>
        <dbReference type="Rhea" id="RHEA-COMP:10087"/>
        <dbReference type="ChEBI" id="CHEBI:65314"/>
        <dbReference type="ChEBI" id="CHEBI:65315"/>
        <dbReference type="EC" id="5.4.99.12"/>
    </reaction>
</comment>
<feature type="active site" description="Nucleophile" evidence="4 5">
    <location>
        <position position="48"/>
    </location>
</feature>
<reference evidence="9 10" key="1">
    <citation type="submission" date="2011-08" db="EMBL/GenBank/DDBJ databases">
        <title>The Genome Sequence of Clostridium hathewayi WAL-18680.</title>
        <authorList>
            <consortium name="The Broad Institute Genome Sequencing Platform"/>
            <person name="Earl A."/>
            <person name="Ward D."/>
            <person name="Feldgarden M."/>
            <person name="Gevers D."/>
            <person name="Finegold S.M."/>
            <person name="Summanen P.H."/>
            <person name="Molitoris D.R."/>
            <person name="Song M."/>
            <person name="Daigneault M."/>
            <person name="Allen-Vercoe E."/>
            <person name="Young S.K."/>
            <person name="Zeng Q."/>
            <person name="Gargeya S."/>
            <person name="Fitzgerald M."/>
            <person name="Haas B."/>
            <person name="Abouelleil A."/>
            <person name="Alvarado L."/>
            <person name="Arachchi H.M."/>
            <person name="Berlin A."/>
            <person name="Brown A."/>
            <person name="Chapman S.B."/>
            <person name="Chen Z."/>
            <person name="Dunbar C."/>
            <person name="Freedman E."/>
            <person name="Gearin G."/>
            <person name="Gellesch M."/>
            <person name="Goldberg J."/>
            <person name="Griggs A."/>
            <person name="Gujja S."/>
            <person name="Heiman D."/>
            <person name="Howarth C."/>
            <person name="Larson L."/>
            <person name="Lui A."/>
            <person name="MacDonald P.J.P."/>
            <person name="Montmayeur A."/>
            <person name="Murphy C."/>
            <person name="Neiman D."/>
            <person name="Pearson M."/>
            <person name="Priest M."/>
            <person name="Roberts A."/>
            <person name="Saif S."/>
            <person name="Shea T."/>
            <person name="Shenoy N."/>
            <person name="Sisk P."/>
            <person name="Stolte C."/>
            <person name="Sykes S."/>
            <person name="Wortman J."/>
            <person name="Nusbaum C."/>
            <person name="Birren B."/>
        </authorList>
    </citation>
    <scope>NUCLEOTIDE SEQUENCE [LARGE SCALE GENOMIC DNA]</scope>
    <source>
        <strain evidence="9 10">WAL-18680</strain>
    </source>
</reference>
<evidence type="ECO:0000313" key="9">
    <source>
        <dbReference type="EMBL" id="EHI57841.1"/>
    </source>
</evidence>
<dbReference type="GO" id="GO:0031119">
    <property type="term" value="P:tRNA pseudouridine synthesis"/>
    <property type="evidence" value="ECO:0007669"/>
    <property type="project" value="UniProtKB-UniRule"/>
</dbReference>
<dbReference type="PANTHER" id="PTHR11142:SF22">
    <property type="entry name" value="TRNA PSEUDOURIDINE SYNTHASE A 2"/>
    <property type="match status" value="1"/>
</dbReference>
<dbReference type="InterPro" id="IPR020103">
    <property type="entry name" value="PsdUridine_synth_cat_dom_sf"/>
</dbReference>
<dbReference type="SUPFAM" id="SSF55120">
    <property type="entry name" value="Pseudouridine synthase"/>
    <property type="match status" value="1"/>
</dbReference>
<dbReference type="Proteomes" id="UP000005384">
    <property type="component" value="Unassembled WGS sequence"/>
</dbReference>
<organism evidence="9 10">
    <name type="scientific">Hungatella hathewayi WAL-18680</name>
    <dbReference type="NCBI Taxonomy" id="742737"/>
    <lineage>
        <taxon>Bacteria</taxon>
        <taxon>Bacillati</taxon>
        <taxon>Bacillota</taxon>
        <taxon>Clostridia</taxon>
        <taxon>Lachnospirales</taxon>
        <taxon>Lachnospiraceae</taxon>
        <taxon>Hungatella</taxon>
    </lineage>
</organism>
<keyword evidence="10" id="KW-1185">Reference proteome</keyword>
<dbReference type="EMBL" id="ADLN01000117">
    <property type="protein sequence ID" value="EHI57841.1"/>
    <property type="molecule type" value="Genomic_DNA"/>
</dbReference>
<proteinExistence type="inferred from homology"/>
<accession>G5IL02</accession>
<dbReference type="CDD" id="cd02570">
    <property type="entry name" value="PseudoU_synth_EcTruA"/>
    <property type="match status" value="1"/>
</dbReference>
<feature type="domain" description="Pseudouridine synthase I TruA alpha/beta" evidence="8">
    <location>
        <begin position="139"/>
        <end position="241"/>
    </location>
</feature>
<dbReference type="PANTHER" id="PTHR11142">
    <property type="entry name" value="PSEUDOURIDYLATE SYNTHASE"/>
    <property type="match status" value="1"/>
</dbReference>
<evidence type="ECO:0000256" key="7">
    <source>
        <dbReference type="RuleBase" id="RU003792"/>
    </source>
</evidence>